<keyword evidence="3" id="KW-0808">Transferase</keyword>
<dbReference type="InterPro" id="IPR003333">
    <property type="entry name" value="CMAS"/>
</dbReference>
<keyword evidence="2" id="KW-0489">Methyltransferase</keyword>
<dbReference type="InterPro" id="IPR029063">
    <property type="entry name" value="SAM-dependent_MTases_sf"/>
</dbReference>
<dbReference type="GO" id="GO:0032259">
    <property type="term" value="P:methylation"/>
    <property type="evidence" value="ECO:0007669"/>
    <property type="project" value="UniProtKB-KW"/>
</dbReference>
<dbReference type="GO" id="GO:0008610">
    <property type="term" value="P:lipid biosynthetic process"/>
    <property type="evidence" value="ECO:0007669"/>
    <property type="project" value="InterPro"/>
</dbReference>
<dbReference type="InterPro" id="IPR050723">
    <property type="entry name" value="CFA/CMAS"/>
</dbReference>
<comment type="similarity">
    <text evidence="1">Belongs to the CFA/CMAS family.</text>
</comment>
<reference evidence="6" key="1">
    <citation type="submission" date="2022-03" db="EMBL/GenBank/DDBJ databases">
        <title>Aurantimonas Liuensis sp. Nov., isolated from the hadal seawater of the Mariana Trench.</title>
        <authorList>
            <person name="Liu R."/>
        </authorList>
    </citation>
    <scope>NUCLEOTIDE SEQUENCE</scope>
    <source>
        <strain evidence="6">LRZ36</strain>
    </source>
</reference>
<gene>
    <name evidence="6" type="ORF">MJ956_16670</name>
</gene>
<evidence type="ECO:0000313" key="6">
    <source>
        <dbReference type="EMBL" id="MCP3056766.1"/>
    </source>
</evidence>
<dbReference type="SUPFAM" id="SSF53335">
    <property type="entry name" value="S-adenosyl-L-methionine-dependent methyltransferases"/>
    <property type="match status" value="1"/>
</dbReference>
<evidence type="ECO:0000256" key="1">
    <source>
        <dbReference type="ARBA" id="ARBA00010815"/>
    </source>
</evidence>
<evidence type="ECO:0000313" key="7">
    <source>
        <dbReference type="Proteomes" id="UP001155220"/>
    </source>
</evidence>
<dbReference type="EMBL" id="JALHBS010000106">
    <property type="protein sequence ID" value="MCP3056766.1"/>
    <property type="molecule type" value="Genomic_DNA"/>
</dbReference>
<proteinExistence type="inferred from homology"/>
<dbReference type="Proteomes" id="UP001155220">
    <property type="component" value="Unassembled WGS sequence"/>
</dbReference>
<sequence length="426" mass="47308">MATGEAKLEAIVRQAIAAFQPKIAVRLWTGERIGPADGPVLTLHDPAAIARLAIRPTIATAVELWMAKAADIEGGTIFDIAAARSDIRTRDALKKLDKLRIAAALPALYALARKGTKDAKAAPQAGVGADASGSSMAAIQFHYDISNDFYRLFLDERMLYSCAYFDGWHDDIDKAQRDKLEMICRKLRLKPGERLLDIGCGWGALLIHAAENYGITGHGVTLSQAQYDLARERVAAKGLGDRVTIELKPFQEVAGSFDKIASIGMFEHVGWAHHDAYFAAVRKLLRPNGLYLHHAITRPAKATDKAFLKGTKEYAAIIRYIFPGAELDHVGHSAQKLEAHRFEVHDVENWREHYGRTCRLWHDRLRANMEEASRIAGEPRARLWLLYLAGVSLGFTRGGLLIYQTLASRRAKGPAELPPTRRDLYR</sequence>
<dbReference type="RefSeq" id="WP_253965568.1">
    <property type="nucleotide sequence ID" value="NZ_JALHBS010000106.1"/>
</dbReference>
<dbReference type="Gene3D" id="3.40.50.150">
    <property type="entry name" value="Vaccinia Virus protein VP39"/>
    <property type="match status" value="1"/>
</dbReference>
<dbReference type="PANTHER" id="PTHR43667:SF1">
    <property type="entry name" value="CYCLOPROPANE-FATTY-ACYL-PHOSPHOLIPID SYNTHASE"/>
    <property type="match status" value="1"/>
</dbReference>
<organism evidence="6 7">
    <name type="scientific">Aurantimonas marianensis</name>
    <dbReference type="NCBI Taxonomy" id="2920428"/>
    <lineage>
        <taxon>Bacteria</taxon>
        <taxon>Pseudomonadati</taxon>
        <taxon>Pseudomonadota</taxon>
        <taxon>Alphaproteobacteria</taxon>
        <taxon>Hyphomicrobiales</taxon>
        <taxon>Aurantimonadaceae</taxon>
        <taxon>Aurantimonas</taxon>
    </lineage>
</organism>
<keyword evidence="4" id="KW-0949">S-adenosyl-L-methionine</keyword>
<protein>
    <submittedName>
        <fullName evidence="6">Cyclopropane-fatty-acyl-phospholipid synthase family protein</fullName>
    </submittedName>
</protein>
<dbReference type="GO" id="GO:0008168">
    <property type="term" value="F:methyltransferase activity"/>
    <property type="evidence" value="ECO:0007669"/>
    <property type="project" value="UniProtKB-KW"/>
</dbReference>
<evidence type="ECO:0000256" key="3">
    <source>
        <dbReference type="ARBA" id="ARBA00022679"/>
    </source>
</evidence>
<accession>A0A9X2H9P9</accession>
<dbReference type="PANTHER" id="PTHR43667">
    <property type="entry name" value="CYCLOPROPANE-FATTY-ACYL-PHOSPHOLIPID SYNTHASE"/>
    <property type="match status" value="1"/>
</dbReference>
<dbReference type="CDD" id="cd02440">
    <property type="entry name" value="AdoMet_MTases"/>
    <property type="match status" value="1"/>
</dbReference>
<keyword evidence="7" id="KW-1185">Reference proteome</keyword>
<dbReference type="AlphaFoldDB" id="A0A9X2H9P9"/>
<dbReference type="PIRSF" id="PIRSF003085">
    <property type="entry name" value="CMAS"/>
    <property type="match status" value="1"/>
</dbReference>
<evidence type="ECO:0000256" key="2">
    <source>
        <dbReference type="ARBA" id="ARBA00022603"/>
    </source>
</evidence>
<evidence type="ECO:0000256" key="5">
    <source>
        <dbReference type="ARBA" id="ARBA00023098"/>
    </source>
</evidence>
<comment type="caution">
    <text evidence="6">The sequence shown here is derived from an EMBL/GenBank/DDBJ whole genome shotgun (WGS) entry which is preliminary data.</text>
</comment>
<dbReference type="Pfam" id="PF02353">
    <property type="entry name" value="CMAS"/>
    <property type="match status" value="1"/>
</dbReference>
<name>A0A9X2H9P9_9HYPH</name>
<keyword evidence="5" id="KW-0443">Lipid metabolism</keyword>
<evidence type="ECO:0000256" key="4">
    <source>
        <dbReference type="ARBA" id="ARBA00022691"/>
    </source>
</evidence>